<dbReference type="Proteomes" id="UP001055712">
    <property type="component" value="Unassembled WGS sequence"/>
</dbReference>
<keyword evidence="18" id="KW-1185">Reference proteome</keyword>
<reference evidence="17" key="1">
    <citation type="journal article" date="2019" name="Plant J.">
        <title>Chlorella vulgaris genome assembly and annotation reveals the molecular basis for metabolic acclimation to high light conditions.</title>
        <authorList>
            <person name="Cecchin M."/>
            <person name="Marcolungo L."/>
            <person name="Rossato M."/>
            <person name="Girolomoni L."/>
            <person name="Cosentino E."/>
            <person name="Cuine S."/>
            <person name="Li-Beisson Y."/>
            <person name="Delledonne M."/>
            <person name="Ballottari M."/>
        </authorList>
    </citation>
    <scope>NUCLEOTIDE SEQUENCE</scope>
    <source>
        <strain evidence="17">211/11P</strain>
    </source>
</reference>
<feature type="region of interest" description="Disordered" evidence="15">
    <location>
        <begin position="650"/>
        <end position="670"/>
    </location>
</feature>
<dbReference type="Pfam" id="PF23009">
    <property type="entry name" value="UBC_like"/>
    <property type="match status" value="1"/>
</dbReference>
<evidence type="ECO:0000256" key="2">
    <source>
        <dbReference type="ARBA" id="ARBA00004514"/>
    </source>
</evidence>
<evidence type="ECO:0000256" key="8">
    <source>
        <dbReference type="ARBA" id="ARBA00022679"/>
    </source>
</evidence>
<dbReference type="InterPro" id="IPR013083">
    <property type="entry name" value="Znf_RING/FYVE/PHD"/>
</dbReference>
<dbReference type="InterPro" id="IPR054477">
    <property type="entry name" value="LTN1_E3_ligase_6th"/>
</dbReference>
<dbReference type="Pfam" id="PF22958">
    <property type="entry name" value="Ltn1_1st"/>
    <property type="match status" value="1"/>
</dbReference>
<evidence type="ECO:0000313" key="17">
    <source>
        <dbReference type="EMBL" id="KAI3436494.1"/>
    </source>
</evidence>
<dbReference type="PROSITE" id="PS50089">
    <property type="entry name" value="ZF_RING_2"/>
    <property type="match status" value="1"/>
</dbReference>
<dbReference type="EMBL" id="SIDB01000002">
    <property type="protein sequence ID" value="KAI3436494.1"/>
    <property type="molecule type" value="Genomic_DNA"/>
</dbReference>
<dbReference type="GO" id="GO:0043023">
    <property type="term" value="F:ribosomal large subunit binding"/>
    <property type="evidence" value="ECO:0007669"/>
    <property type="project" value="TreeGrafter"/>
</dbReference>
<keyword evidence="7" id="KW-0963">Cytoplasm</keyword>
<accession>A0A9D4TWH0</accession>
<dbReference type="GO" id="GO:0005829">
    <property type="term" value="C:cytosol"/>
    <property type="evidence" value="ECO:0007669"/>
    <property type="project" value="UniProtKB-SubCell"/>
</dbReference>
<dbReference type="InterPro" id="IPR001841">
    <property type="entry name" value="Znf_RING"/>
</dbReference>
<protein>
    <recommendedName>
        <fullName evidence="6">E3 ubiquitin-protein ligase listerin</fullName>
        <ecNumber evidence="5">2.3.2.27</ecNumber>
    </recommendedName>
</protein>
<reference evidence="17" key="2">
    <citation type="submission" date="2020-11" db="EMBL/GenBank/DDBJ databases">
        <authorList>
            <person name="Cecchin M."/>
            <person name="Marcolungo L."/>
            <person name="Rossato M."/>
            <person name="Girolomoni L."/>
            <person name="Cosentino E."/>
            <person name="Cuine S."/>
            <person name="Li-Beisson Y."/>
            <person name="Delledonne M."/>
            <person name="Ballottari M."/>
        </authorList>
    </citation>
    <scope>NUCLEOTIDE SEQUENCE</scope>
    <source>
        <strain evidence="17">211/11P</strain>
        <tissue evidence="17">Whole cell</tissue>
    </source>
</reference>
<evidence type="ECO:0000256" key="11">
    <source>
        <dbReference type="ARBA" id="ARBA00022771"/>
    </source>
</evidence>
<keyword evidence="8" id="KW-0808">Transferase</keyword>
<evidence type="ECO:0000259" key="16">
    <source>
        <dbReference type="PROSITE" id="PS50089"/>
    </source>
</evidence>
<evidence type="ECO:0000256" key="5">
    <source>
        <dbReference type="ARBA" id="ARBA00012483"/>
    </source>
</evidence>
<keyword evidence="9" id="KW-0479">Metal-binding</keyword>
<evidence type="ECO:0000256" key="4">
    <source>
        <dbReference type="ARBA" id="ARBA00007997"/>
    </source>
</evidence>
<comment type="catalytic activity">
    <reaction evidence="1">
        <text>S-ubiquitinyl-[E2 ubiquitin-conjugating enzyme]-L-cysteine + [acceptor protein]-L-lysine = [E2 ubiquitin-conjugating enzyme]-L-cysteine + N(6)-ubiquitinyl-[acceptor protein]-L-lysine.</text>
        <dbReference type="EC" id="2.3.2.27"/>
    </reaction>
</comment>
<feature type="region of interest" description="Disordered" evidence="15">
    <location>
        <begin position="258"/>
        <end position="289"/>
    </location>
</feature>
<dbReference type="InterPro" id="IPR039795">
    <property type="entry name" value="LTN1/Rkr1"/>
</dbReference>
<comment type="similarity">
    <text evidence="4">Belongs to the LTN1 family.</text>
</comment>
<dbReference type="SUPFAM" id="SSF57850">
    <property type="entry name" value="RING/U-box"/>
    <property type="match status" value="1"/>
</dbReference>
<dbReference type="OrthoDB" id="6108at2759"/>
<comment type="caution">
    <text evidence="17">The sequence shown here is derived from an EMBL/GenBank/DDBJ whole genome shotgun (WGS) entry which is preliminary data.</text>
</comment>
<feature type="compositionally biased region" description="Low complexity" evidence="15">
    <location>
        <begin position="258"/>
        <end position="279"/>
    </location>
</feature>
<dbReference type="Gene3D" id="3.30.40.10">
    <property type="entry name" value="Zinc/RING finger domain, C3HC4 (zinc finger)"/>
    <property type="match status" value="1"/>
</dbReference>
<evidence type="ECO:0000256" key="1">
    <source>
        <dbReference type="ARBA" id="ARBA00000900"/>
    </source>
</evidence>
<dbReference type="SUPFAM" id="SSF48371">
    <property type="entry name" value="ARM repeat"/>
    <property type="match status" value="1"/>
</dbReference>
<dbReference type="GO" id="GO:1990116">
    <property type="term" value="P:ribosome-associated ubiquitin-dependent protein catabolic process"/>
    <property type="evidence" value="ECO:0007669"/>
    <property type="project" value="InterPro"/>
</dbReference>
<dbReference type="PANTHER" id="PTHR12389:SF0">
    <property type="entry name" value="E3 UBIQUITIN-PROTEIN LIGASE LISTERIN"/>
    <property type="match status" value="1"/>
</dbReference>
<evidence type="ECO:0000256" key="14">
    <source>
        <dbReference type="PROSITE-ProRule" id="PRU00175"/>
    </source>
</evidence>
<dbReference type="FunFam" id="3.30.40.10:FF:000038">
    <property type="entry name" value="E3 ubiquitin-protein ligase listerin"/>
    <property type="match status" value="1"/>
</dbReference>
<dbReference type="InterPro" id="IPR016024">
    <property type="entry name" value="ARM-type_fold"/>
</dbReference>
<dbReference type="PANTHER" id="PTHR12389">
    <property type="entry name" value="ZINC FINGER PROTEIN 294"/>
    <property type="match status" value="1"/>
</dbReference>
<keyword evidence="12" id="KW-0833">Ubl conjugation pathway</keyword>
<evidence type="ECO:0000256" key="7">
    <source>
        <dbReference type="ARBA" id="ARBA00022490"/>
    </source>
</evidence>
<keyword evidence="13" id="KW-0862">Zinc</keyword>
<gene>
    <name evidence="17" type="ORF">D9Q98_005911</name>
</gene>
<feature type="region of interest" description="Disordered" evidence="15">
    <location>
        <begin position="1250"/>
        <end position="1280"/>
    </location>
</feature>
<comment type="pathway">
    <text evidence="3">Protein modification; protein ubiquitination.</text>
</comment>
<organism evidence="17 18">
    <name type="scientific">Chlorella vulgaris</name>
    <name type="common">Green alga</name>
    <dbReference type="NCBI Taxonomy" id="3077"/>
    <lineage>
        <taxon>Eukaryota</taxon>
        <taxon>Viridiplantae</taxon>
        <taxon>Chlorophyta</taxon>
        <taxon>core chlorophytes</taxon>
        <taxon>Trebouxiophyceae</taxon>
        <taxon>Chlorellales</taxon>
        <taxon>Chlorellaceae</taxon>
        <taxon>Chlorella clade</taxon>
        <taxon>Chlorella</taxon>
    </lineage>
</organism>
<dbReference type="InterPro" id="IPR039804">
    <property type="entry name" value="RING-CH-C4HC3_LTN1"/>
</dbReference>
<comment type="subcellular location">
    <subcellularLocation>
        <location evidence="2">Cytoplasm</location>
        <location evidence="2">Cytosol</location>
    </subcellularLocation>
</comment>
<dbReference type="Pfam" id="PF22999">
    <property type="entry name" value="LTN1_E3_ligase_6th"/>
    <property type="match status" value="1"/>
</dbReference>
<dbReference type="GO" id="GO:0072344">
    <property type="term" value="P:rescue of stalled ribosome"/>
    <property type="evidence" value="ECO:0007669"/>
    <property type="project" value="TreeGrafter"/>
</dbReference>
<dbReference type="InterPro" id="IPR054476">
    <property type="entry name" value="Ltn1_N"/>
</dbReference>
<feature type="compositionally biased region" description="Low complexity" evidence="15">
    <location>
        <begin position="1333"/>
        <end position="1347"/>
    </location>
</feature>
<name>A0A9D4TWH0_CHLVU</name>
<dbReference type="InterPro" id="IPR054478">
    <property type="entry name" value="LTN1_UBC"/>
</dbReference>
<dbReference type="GO" id="GO:0008270">
    <property type="term" value="F:zinc ion binding"/>
    <property type="evidence" value="ECO:0007669"/>
    <property type="project" value="UniProtKB-KW"/>
</dbReference>
<evidence type="ECO:0000256" key="13">
    <source>
        <dbReference type="ARBA" id="ARBA00022833"/>
    </source>
</evidence>
<evidence type="ECO:0000256" key="12">
    <source>
        <dbReference type="ARBA" id="ARBA00022786"/>
    </source>
</evidence>
<evidence type="ECO:0000256" key="9">
    <source>
        <dbReference type="ARBA" id="ARBA00022723"/>
    </source>
</evidence>
<evidence type="ECO:0000313" key="18">
    <source>
        <dbReference type="Proteomes" id="UP001055712"/>
    </source>
</evidence>
<dbReference type="CDD" id="cd16491">
    <property type="entry name" value="RING-CH-C4HC3_LTN1"/>
    <property type="match status" value="1"/>
</dbReference>
<keyword evidence="11 14" id="KW-0863">Zinc-finger</keyword>
<keyword evidence="10" id="KW-0677">Repeat</keyword>
<dbReference type="GO" id="GO:0061630">
    <property type="term" value="F:ubiquitin protein ligase activity"/>
    <property type="evidence" value="ECO:0007669"/>
    <property type="project" value="UniProtKB-EC"/>
</dbReference>
<feature type="region of interest" description="Disordered" evidence="15">
    <location>
        <begin position="1314"/>
        <end position="1347"/>
    </location>
</feature>
<evidence type="ECO:0000256" key="15">
    <source>
        <dbReference type="SAM" id="MobiDB-lite"/>
    </source>
</evidence>
<sequence length="2093" mass="211770">MGHEKKGISSAKAQALSQAGAGGGFSGASTSTSGFSFGAKYVSAVQAAVPGGAGGGLPSPSSDAALRASAIIPADLDSEIAQQLQKLSKRDATTKLKALQALKLLFREKPAADVQAALPSWAYLFSRLVLDSNRSVRSEACHVTATAAATVGRGIAPLLKSLLPSWWLAQFDGYSEAAAAAKAAFAAAFPAPAKQRDAVLFCRAEVLQLLGDNLVSTPQSLGDAKKESMEELQDRHERVLAASCAALAALVEMVAPASSGGQQPQQQGSSSSSSSSRQQNDPTQQSPAEQDVLAAIQAQLQAPAFYKSVLQNKAAPVRRAAYGLVAAAAERAARQLLAAASSVAAVLSALADKEAGNHEAMWGMLLAYVRVLPDCWDHVNMQKAFLPRLTAFLRHACYGSPRVSYPALLPLLSLLPQEVLGPRPTLFVSLLDSMWQGLAALAGGTAAGSSKQAREAAAAAYLDCLLYGVLRADELALVGGSGGTGGTASGTADGGTSPGKLYSAELLEASLGGALMPAVVGTDAAAAALAAEAEAVLCGAVSKLAGPTASACSHERLDQLLRLVGCSLVSALQAALSGDTGSEPYDRAAALVSGLKAATGAGGSTYVGTAVAQPLLALLLPEVRNGTAPPAASSLLSSLLQSFPQHAASEAVAGGSRGTDGGESASPASPAAELCGDMSLLRLHQSASFTIDSVVRRLLEGQEDEAAAASCELLLSCLPHVQQPARKLADVLVQLLQQLPQQCTSTALLLVQHLVSGSHSSLHAAACQTTDLDRVAALVAGSASDGGLALASEPSAPELLALLLTGDGTSSLLSAAAQQAVLSQLLHRLQAAAAQLQEAGGEAAAPAATFVAAAVLLVLERSLVLPPPALETSSSSSSGGSAVRGLQLELLASSLRLLLQCVASDAEAAAVASASEDGASSFEDESGEESVELPVAAQPGAAAAAAAQVWQQREAVSGLLTAATAQQQVAFIGAVKEAVGSVLMWHPSSIAALAAADAAAPLLAALGSASGLQQRLLQALAGIADEDTPSSSSSSSSSSIHTVSMAVFTSALGMAAGFDCLLPTSRPSAAAQAAVTLLGALHTEPAVAREERRQLLQYVAGTAAAALLQPALQAAAASRDPAVLCALLRAAVGSSSSTSLAACARFFANAAAAEKEQQQQEQQQQVLQPALLRQLLPIVAPAFRGSSMLLQQSGLAVLSQQLCQQSIAIEPVALATDAEQQAASLELLAACVACFPCATGAESAAQLPAPAAATAGGPGGSKEGGRATASSSSSGSTDAFSKGDMVWYRQRDGSWVEAVVASIDLSVQPPSYGIQFPSSSSNGHRETEGSRLAARQPGSSPPAAAAPAADAAPAAAAAAALAAEKRAAGGSALPAAGCCTAEEQGMLLQLLQHQARGAKAALSAARAVAAAAAAADSHPAEAVSPAVAASVVGLLHAGVAYAGQQLSQQQWTLLLDQLRLAFAHCSAALAAAAARVAGTVCAAAASIAVGADMQSPALALQFFRRLRVRGVLERSAKAQQEAQRVTASLEAELAGLDDQLLPVLLPALQAYTQAAAMAGASRSLSLREWQEAEASLCGDLLQLFVTSGAIAAAAGVSGPSAAELAGWMGGRQGEESAAQESAAAAAWQLLSQHVATTLHAADRSFLLAAVDRANGGMDATGVDALGSLLALSLSGIPPPGMAAAAFSAILQHKELTAALTGAEGIDEEQLEEEQQAQGRVSAADGSDAAALLEQVGVRPELAMAVAGGGGTASGGGWAGFFSGWALLLAHILSRPADSHGRRLLAQAVKDAHTLVPALLDALVPLLPLDAVGGSPGGGGGRRDSAGGAPATRLPVAIPASKAASVSSSSISFVSQLLDAGPFASSDSSSSSSSSNGGELSPQQQRFAALLYAAVLQALPASARLWFADLRDRGTAAAVERYTAAAVSGQVLAAELAAVTAAAAAFGKFDKFSVRANASNREVIAVMEVEDGHLLELAVKLPASMPLRAPELECRRKVGVSEGRLRKWLLSISGFLRMQNGSVAEAVSLWKRNVDKEFEGQEECLICYSIIQHTSGQLPRLSCRTCRKRFHGGCLYKWFKSSGKSTCPHCQSPW</sequence>
<dbReference type="EC" id="2.3.2.27" evidence="5"/>
<feature type="domain" description="RING-type" evidence="16">
    <location>
        <begin position="2043"/>
        <end position="2090"/>
    </location>
</feature>
<dbReference type="Gene3D" id="1.25.10.10">
    <property type="entry name" value="Leucine-rich Repeat Variant"/>
    <property type="match status" value="1"/>
</dbReference>
<evidence type="ECO:0000256" key="10">
    <source>
        <dbReference type="ARBA" id="ARBA00022737"/>
    </source>
</evidence>
<dbReference type="InterPro" id="IPR011989">
    <property type="entry name" value="ARM-like"/>
</dbReference>
<evidence type="ECO:0000256" key="3">
    <source>
        <dbReference type="ARBA" id="ARBA00004906"/>
    </source>
</evidence>
<proteinExistence type="inferred from homology"/>
<evidence type="ECO:0000256" key="6">
    <source>
        <dbReference type="ARBA" id="ARBA00017157"/>
    </source>
</evidence>
<dbReference type="GO" id="GO:1990112">
    <property type="term" value="C:RQC complex"/>
    <property type="evidence" value="ECO:0007669"/>
    <property type="project" value="InterPro"/>
</dbReference>